<dbReference type="Pfam" id="PF00389">
    <property type="entry name" value="2-Hacid_dh"/>
    <property type="match status" value="1"/>
</dbReference>
<dbReference type="CDD" id="cd12168">
    <property type="entry name" value="Mand_dh_like"/>
    <property type="match status" value="1"/>
</dbReference>
<dbReference type="EMBL" id="JASBNA010000005">
    <property type="protein sequence ID" value="KAK7691724.1"/>
    <property type="molecule type" value="Genomic_DNA"/>
</dbReference>
<evidence type="ECO:0000256" key="3">
    <source>
        <dbReference type="RuleBase" id="RU003719"/>
    </source>
</evidence>
<evidence type="ECO:0000313" key="7">
    <source>
        <dbReference type="Proteomes" id="UP001385951"/>
    </source>
</evidence>
<dbReference type="InterPro" id="IPR006139">
    <property type="entry name" value="D-isomer_2_OHA_DH_cat_dom"/>
</dbReference>
<name>A0AAW0GIU3_9APHY</name>
<dbReference type="PANTHER" id="PTHR10996">
    <property type="entry name" value="2-HYDROXYACID DEHYDROGENASE-RELATED"/>
    <property type="match status" value="1"/>
</dbReference>
<dbReference type="PROSITE" id="PS00065">
    <property type="entry name" value="D_2_HYDROXYACID_DH_1"/>
    <property type="match status" value="1"/>
</dbReference>
<keyword evidence="7" id="KW-1185">Reference proteome</keyword>
<dbReference type="GO" id="GO:0030267">
    <property type="term" value="F:glyoxylate reductase (NADPH) activity"/>
    <property type="evidence" value="ECO:0007669"/>
    <property type="project" value="TreeGrafter"/>
</dbReference>
<dbReference type="PANTHER" id="PTHR10996:SF257">
    <property type="entry name" value="GLYOXYLATE REDUCTASE 1"/>
    <property type="match status" value="1"/>
</dbReference>
<dbReference type="SUPFAM" id="SSF52283">
    <property type="entry name" value="Formate/glycerate dehydrogenase catalytic domain-like"/>
    <property type="match status" value="1"/>
</dbReference>
<evidence type="ECO:0000313" key="6">
    <source>
        <dbReference type="EMBL" id="KAK7691724.1"/>
    </source>
</evidence>
<feature type="domain" description="D-isomer specific 2-hydroxyacid dehydrogenase NAD-binding" evidence="5">
    <location>
        <begin position="121"/>
        <end position="297"/>
    </location>
</feature>
<dbReference type="Proteomes" id="UP001385951">
    <property type="component" value="Unassembled WGS sequence"/>
</dbReference>
<dbReference type="GO" id="GO:0051287">
    <property type="term" value="F:NAD binding"/>
    <property type="evidence" value="ECO:0007669"/>
    <property type="project" value="InterPro"/>
</dbReference>
<evidence type="ECO:0000259" key="5">
    <source>
        <dbReference type="Pfam" id="PF02826"/>
    </source>
</evidence>
<organism evidence="6 7">
    <name type="scientific">Cerrena zonata</name>
    <dbReference type="NCBI Taxonomy" id="2478898"/>
    <lineage>
        <taxon>Eukaryota</taxon>
        <taxon>Fungi</taxon>
        <taxon>Dikarya</taxon>
        <taxon>Basidiomycota</taxon>
        <taxon>Agaricomycotina</taxon>
        <taxon>Agaricomycetes</taxon>
        <taxon>Polyporales</taxon>
        <taxon>Cerrenaceae</taxon>
        <taxon>Cerrena</taxon>
    </lineage>
</organism>
<dbReference type="PROSITE" id="PS00670">
    <property type="entry name" value="D_2_HYDROXYACID_DH_2"/>
    <property type="match status" value="1"/>
</dbReference>
<dbReference type="SUPFAM" id="SSF51735">
    <property type="entry name" value="NAD(P)-binding Rossmann-fold domains"/>
    <property type="match status" value="1"/>
</dbReference>
<feature type="domain" description="D-isomer specific 2-hydroxyacid dehydrogenase catalytic" evidence="4">
    <location>
        <begin position="17"/>
        <end position="323"/>
    </location>
</feature>
<dbReference type="InterPro" id="IPR006140">
    <property type="entry name" value="D-isomer_DH_NAD-bd"/>
</dbReference>
<dbReference type="InterPro" id="IPR029753">
    <property type="entry name" value="D-isomer_DH_CS"/>
</dbReference>
<keyword evidence="2 3" id="KW-0560">Oxidoreductase</keyword>
<dbReference type="InterPro" id="IPR050223">
    <property type="entry name" value="D-isomer_2-hydroxyacid_DH"/>
</dbReference>
<evidence type="ECO:0000256" key="2">
    <source>
        <dbReference type="ARBA" id="ARBA00023002"/>
    </source>
</evidence>
<evidence type="ECO:0008006" key="8">
    <source>
        <dbReference type="Google" id="ProtNLM"/>
    </source>
</evidence>
<dbReference type="GO" id="GO:0016618">
    <property type="term" value="F:hydroxypyruvate reductase [NAD(P)H] activity"/>
    <property type="evidence" value="ECO:0007669"/>
    <property type="project" value="TreeGrafter"/>
</dbReference>
<dbReference type="InterPro" id="IPR036291">
    <property type="entry name" value="NAD(P)-bd_dom_sf"/>
</dbReference>
<dbReference type="GO" id="GO:0005829">
    <property type="term" value="C:cytosol"/>
    <property type="evidence" value="ECO:0007669"/>
    <property type="project" value="TreeGrafter"/>
</dbReference>
<protein>
    <recommendedName>
        <fullName evidence="8">2-hydroxyacid dehydrogenase</fullName>
    </recommendedName>
</protein>
<gene>
    <name evidence="6" type="ORF">QCA50_005124</name>
</gene>
<evidence type="ECO:0000259" key="4">
    <source>
        <dbReference type="Pfam" id="PF00389"/>
    </source>
</evidence>
<proteinExistence type="inferred from homology"/>
<dbReference type="Gene3D" id="3.40.50.720">
    <property type="entry name" value="NAD(P)-binding Rossmann-like Domain"/>
    <property type="match status" value="2"/>
</dbReference>
<sequence length="337" mass="37149">MTRVMICGDLVWAHRECSDMFRGVADVVVMDSPNREHFLANLKPGGKYEGIVGLYRHNVSADYIGVFDQEIINALAPSVKWIAHNGAGYDQIDVAACKEKGITVSNTPGAVDDATATTALYLMISALRQYAKAERDVRSGLWKSQLKSGNAHDATGRTLAILGLGGIGFRLAELAHAFPMRIIYHNRRKVEGAPDWCEYFPTEKLDEFLAQADVLSVHVPLRKETEGFVSESMIRKLKKGSIIVNTARGKVIDEDAMIRALEDGHLGAVGLDVYPNEPEVNPKFFEFPNATLLPHMGTETCDSQKKMEIRALANLLDYLKKGKGSDIIPEHALLAKI</sequence>
<dbReference type="Pfam" id="PF02826">
    <property type="entry name" value="2-Hacid_dh_C"/>
    <property type="match status" value="1"/>
</dbReference>
<accession>A0AAW0GIU3</accession>
<dbReference type="PROSITE" id="PS00671">
    <property type="entry name" value="D_2_HYDROXYACID_DH_3"/>
    <property type="match status" value="1"/>
</dbReference>
<evidence type="ECO:0000256" key="1">
    <source>
        <dbReference type="ARBA" id="ARBA00005854"/>
    </source>
</evidence>
<comment type="similarity">
    <text evidence="1 3">Belongs to the D-isomer specific 2-hydroxyacid dehydrogenase family.</text>
</comment>
<reference evidence="6 7" key="1">
    <citation type="submission" date="2022-09" db="EMBL/GenBank/DDBJ databases">
        <authorList>
            <person name="Palmer J.M."/>
        </authorList>
    </citation>
    <scope>NUCLEOTIDE SEQUENCE [LARGE SCALE GENOMIC DNA]</scope>
    <source>
        <strain evidence="6 7">DSM 7382</strain>
    </source>
</reference>
<comment type="caution">
    <text evidence="6">The sequence shown here is derived from an EMBL/GenBank/DDBJ whole genome shotgun (WGS) entry which is preliminary data.</text>
</comment>
<dbReference type="AlphaFoldDB" id="A0AAW0GIU3"/>
<dbReference type="InterPro" id="IPR029752">
    <property type="entry name" value="D-isomer_DH_CS1"/>
</dbReference>